<sequence length="113" mass="12096">MDTKVMAAFHMSCNITVTTSHRLVILHSERPQLAPPSGSLVFAALNQESSMSSDSVATTPPESDNHFASHHGCRATPSLTPRPDPADHAQKFGCSLAGCSGPRCRLCFTLTCR</sequence>
<proteinExistence type="predicted"/>
<feature type="region of interest" description="Disordered" evidence="1">
    <location>
        <begin position="52"/>
        <end position="88"/>
    </location>
</feature>
<reference evidence="2 3" key="1">
    <citation type="submission" date="2019-05" db="EMBL/GenBank/DDBJ databases">
        <title>Emergence of the Ug99 lineage of the wheat stem rust pathogen through somatic hybridization.</title>
        <authorList>
            <person name="Li F."/>
            <person name="Upadhyaya N.M."/>
            <person name="Sperschneider J."/>
            <person name="Matny O."/>
            <person name="Nguyen-Phuc H."/>
            <person name="Mago R."/>
            <person name="Raley C."/>
            <person name="Miller M.E."/>
            <person name="Silverstein K.A.T."/>
            <person name="Henningsen E."/>
            <person name="Hirsch C.D."/>
            <person name="Visser B."/>
            <person name="Pretorius Z.A."/>
            <person name="Steffenson B.J."/>
            <person name="Schwessinger B."/>
            <person name="Dodds P.N."/>
            <person name="Figueroa M."/>
        </authorList>
    </citation>
    <scope>NUCLEOTIDE SEQUENCE [LARGE SCALE GENOMIC DNA]</scope>
    <source>
        <strain evidence="2 3">Ug99</strain>
    </source>
</reference>
<gene>
    <name evidence="2" type="ORF">PGTUg99_004834</name>
</gene>
<dbReference type="AlphaFoldDB" id="A0A5B0RKP2"/>
<dbReference type="EMBL" id="VDEP01000174">
    <property type="protein sequence ID" value="KAA1125832.1"/>
    <property type="molecule type" value="Genomic_DNA"/>
</dbReference>
<organism evidence="2 3">
    <name type="scientific">Puccinia graminis f. sp. tritici</name>
    <dbReference type="NCBI Taxonomy" id="56615"/>
    <lineage>
        <taxon>Eukaryota</taxon>
        <taxon>Fungi</taxon>
        <taxon>Dikarya</taxon>
        <taxon>Basidiomycota</taxon>
        <taxon>Pucciniomycotina</taxon>
        <taxon>Pucciniomycetes</taxon>
        <taxon>Pucciniales</taxon>
        <taxon>Pucciniaceae</taxon>
        <taxon>Puccinia</taxon>
    </lineage>
</organism>
<feature type="compositionally biased region" description="Polar residues" evidence="1">
    <location>
        <begin position="52"/>
        <end position="62"/>
    </location>
</feature>
<dbReference type="Proteomes" id="UP000325313">
    <property type="component" value="Unassembled WGS sequence"/>
</dbReference>
<evidence type="ECO:0000313" key="2">
    <source>
        <dbReference type="EMBL" id="KAA1125832.1"/>
    </source>
</evidence>
<accession>A0A5B0RKP2</accession>
<protein>
    <submittedName>
        <fullName evidence="2">Uncharacterized protein</fullName>
    </submittedName>
</protein>
<evidence type="ECO:0000313" key="3">
    <source>
        <dbReference type="Proteomes" id="UP000325313"/>
    </source>
</evidence>
<name>A0A5B0RKP2_PUCGR</name>
<comment type="caution">
    <text evidence="2">The sequence shown here is derived from an EMBL/GenBank/DDBJ whole genome shotgun (WGS) entry which is preliminary data.</text>
</comment>
<evidence type="ECO:0000256" key="1">
    <source>
        <dbReference type="SAM" id="MobiDB-lite"/>
    </source>
</evidence>